<dbReference type="InterPro" id="IPR050624">
    <property type="entry name" value="HTH-type_Tx_Regulator"/>
</dbReference>
<feature type="domain" description="HTH tetR-type" evidence="4">
    <location>
        <begin position="10"/>
        <end position="70"/>
    </location>
</feature>
<dbReference type="EMBL" id="JBHTNH010000028">
    <property type="protein sequence ID" value="MFD1362867.1"/>
    <property type="molecule type" value="Genomic_DNA"/>
</dbReference>
<sequence>MNKKLDRRKKYTRMVLKDSLIDLLKTKPITAITVKEICGLADINRSTFYTHYSDQFDLLEQIEEELITDLNIYLNQYNFEQEEEALQMTEKLLEYVVSKQEICQTLLNENGDHSFERRVMDVARPFLIQNWMDNNEVDPDISDYASTFVISGGIYVIKHWLANGMDKSPKQIAELINSFRFRE</sequence>
<keyword evidence="6" id="KW-1185">Reference proteome</keyword>
<keyword evidence="1" id="KW-0678">Repressor</keyword>
<dbReference type="PANTHER" id="PTHR43479:SF7">
    <property type="entry name" value="TETR-FAMILY TRANSCRIPTIONAL REGULATOR"/>
    <property type="match status" value="1"/>
</dbReference>
<dbReference type="SUPFAM" id="SSF46689">
    <property type="entry name" value="Homeodomain-like"/>
    <property type="match status" value="1"/>
</dbReference>
<feature type="DNA-binding region" description="H-T-H motif" evidence="3">
    <location>
        <begin position="33"/>
        <end position="52"/>
    </location>
</feature>
<comment type="caution">
    <text evidence="5">The sequence shown here is derived from an EMBL/GenBank/DDBJ whole genome shotgun (WGS) entry which is preliminary data.</text>
</comment>
<dbReference type="InterPro" id="IPR001647">
    <property type="entry name" value="HTH_TetR"/>
</dbReference>
<name>A0ABW3ZYL9_9BACI</name>
<evidence type="ECO:0000256" key="3">
    <source>
        <dbReference type="PROSITE-ProRule" id="PRU00335"/>
    </source>
</evidence>
<keyword evidence="2 3" id="KW-0238">DNA-binding</keyword>
<dbReference type="InterPro" id="IPR009057">
    <property type="entry name" value="Homeodomain-like_sf"/>
</dbReference>
<evidence type="ECO:0000313" key="5">
    <source>
        <dbReference type="EMBL" id="MFD1362867.1"/>
    </source>
</evidence>
<evidence type="ECO:0000256" key="2">
    <source>
        <dbReference type="ARBA" id="ARBA00023125"/>
    </source>
</evidence>
<dbReference type="Pfam" id="PF14278">
    <property type="entry name" value="TetR_C_8"/>
    <property type="match status" value="1"/>
</dbReference>
<dbReference type="Proteomes" id="UP001597178">
    <property type="component" value="Unassembled WGS sequence"/>
</dbReference>
<evidence type="ECO:0000259" key="4">
    <source>
        <dbReference type="PROSITE" id="PS50977"/>
    </source>
</evidence>
<protein>
    <submittedName>
        <fullName evidence="5">TetR/AcrR family transcriptional regulator</fullName>
    </submittedName>
</protein>
<accession>A0ABW3ZYL9</accession>
<evidence type="ECO:0000256" key="1">
    <source>
        <dbReference type="ARBA" id="ARBA00022491"/>
    </source>
</evidence>
<organism evidence="5 6">
    <name type="scientific">Lentibacillus salinarum</name>
    <dbReference type="NCBI Taxonomy" id="446820"/>
    <lineage>
        <taxon>Bacteria</taxon>
        <taxon>Bacillati</taxon>
        <taxon>Bacillota</taxon>
        <taxon>Bacilli</taxon>
        <taxon>Bacillales</taxon>
        <taxon>Bacillaceae</taxon>
        <taxon>Lentibacillus</taxon>
    </lineage>
</organism>
<dbReference type="RefSeq" id="WP_382401823.1">
    <property type="nucleotide sequence ID" value="NZ_JBHTNH010000028.1"/>
</dbReference>
<evidence type="ECO:0000313" key="6">
    <source>
        <dbReference type="Proteomes" id="UP001597178"/>
    </source>
</evidence>
<dbReference type="PROSITE" id="PS50977">
    <property type="entry name" value="HTH_TETR_2"/>
    <property type="match status" value="1"/>
</dbReference>
<dbReference type="Gene3D" id="1.10.357.10">
    <property type="entry name" value="Tetracycline Repressor, domain 2"/>
    <property type="match status" value="1"/>
</dbReference>
<reference evidence="6" key="1">
    <citation type="journal article" date="2019" name="Int. J. Syst. Evol. Microbiol.">
        <title>The Global Catalogue of Microorganisms (GCM) 10K type strain sequencing project: providing services to taxonomists for standard genome sequencing and annotation.</title>
        <authorList>
            <consortium name="The Broad Institute Genomics Platform"/>
            <consortium name="The Broad Institute Genome Sequencing Center for Infectious Disease"/>
            <person name="Wu L."/>
            <person name="Ma J."/>
        </authorList>
    </citation>
    <scope>NUCLEOTIDE SEQUENCE [LARGE SCALE GENOMIC DNA]</scope>
    <source>
        <strain evidence="6">CCUG 54822</strain>
    </source>
</reference>
<gene>
    <name evidence="5" type="ORF">ACFQ4A_14505</name>
</gene>
<dbReference type="PANTHER" id="PTHR43479">
    <property type="entry name" value="ACREF/ENVCD OPERON REPRESSOR-RELATED"/>
    <property type="match status" value="1"/>
</dbReference>
<proteinExistence type="predicted"/>
<dbReference type="InterPro" id="IPR039532">
    <property type="entry name" value="TetR_C_Firmicutes"/>
</dbReference>